<keyword evidence="3 5" id="KW-1133">Transmembrane helix</keyword>
<proteinExistence type="predicted"/>
<dbReference type="Proteomes" id="UP000052022">
    <property type="component" value="Unassembled WGS sequence"/>
</dbReference>
<organism evidence="7 8">
    <name type="scientific">Tritonibacter multivorans</name>
    <dbReference type="NCBI Taxonomy" id="928856"/>
    <lineage>
        <taxon>Bacteria</taxon>
        <taxon>Pseudomonadati</taxon>
        <taxon>Pseudomonadota</taxon>
        <taxon>Alphaproteobacteria</taxon>
        <taxon>Rhodobacterales</taxon>
        <taxon>Paracoccaceae</taxon>
        <taxon>Tritonibacter</taxon>
    </lineage>
</organism>
<evidence type="ECO:0000313" key="7">
    <source>
        <dbReference type="EMBL" id="CUH80624.1"/>
    </source>
</evidence>
<dbReference type="EMBL" id="CYSD01000039">
    <property type="protein sequence ID" value="CUH80624.1"/>
    <property type="molecule type" value="Genomic_DNA"/>
</dbReference>
<dbReference type="Pfam" id="PF06271">
    <property type="entry name" value="RDD"/>
    <property type="match status" value="1"/>
</dbReference>
<feature type="transmembrane region" description="Helical" evidence="5">
    <location>
        <begin position="101"/>
        <end position="121"/>
    </location>
</feature>
<protein>
    <submittedName>
        <fullName evidence="7">RDD family protein</fullName>
    </submittedName>
</protein>
<gene>
    <name evidence="7" type="ORF">TRM7557_03013</name>
</gene>
<name>A0A0P1GFQ8_9RHOB</name>
<keyword evidence="8" id="KW-1185">Reference proteome</keyword>
<accession>A0A0P1GFQ8</accession>
<evidence type="ECO:0000313" key="8">
    <source>
        <dbReference type="Proteomes" id="UP000052022"/>
    </source>
</evidence>
<dbReference type="GO" id="GO:0016020">
    <property type="term" value="C:membrane"/>
    <property type="evidence" value="ECO:0007669"/>
    <property type="project" value="UniProtKB-SubCell"/>
</dbReference>
<comment type="subcellular location">
    <subcellularLocation>
        <location evidence="1">Membrane</location>
        <topology evidence="1">Multi-pass membrane protein</topology>
    </subcellularLocation>
</comment>
<evidence type="ECO:0000256" key="5">
    <source>
        <dbReference type="SAM" id="Phobius"/>
    </source>
</evidence>
<keyword evidence="4 5" id="KW-0472">Membrane</keyword>
<evidence type="ECO:0000256" key="2">
    <source>
        <dbReference type="ARBA" id="ARBA00022692"/>
    </source>
</evidence>
<evidence type="ECO:0000259" key="6">
    <source>
        <dbReference type="Pfam" id="PF06271"/>
    </source>
</evidence>
<reference evidence="7 8" key="1">
    <citation type="submission" date="2015-09" db="EMBL/GenBank/DDBJ databases">
        <authorList>
            <consortium name="Swine Surveillance"/>
        </authorList>
    </citation>
    <scope>NUCLEOTIDE SEQUENCE [LARGE SCALE GENOMIC DNA]</scope>
    <source>
        <strain evidence="7 8">CECT 7557</strain>
    </source>
</reference>
<dbReference type="RefSeq" id="WP_058291016.1">
    <property type="nucleotide sequence ID" value="NZ_CYSD01000039.1"/>
</dbReference>
<dbReference type="InterPro" id="IPR010432">
    <property type="entry name" value="RDD"/>
</dbReference>
<evidence type="ECO:0000256" key="3">
    <source>
        <dbReference type="ARBA" id="ARBA00022989"/>
    </source>
</evidence>
<feature type="domain" description="RDD" evidence="6">
    <location>
        <begin position="18"/>
        <end position="134"/>
    </location>
</feature>
<feature type="transmembrane region" description="Helical" evidence="5">
    <location>
        <begin position="30"/>
        <end position="54"/>
    </location>
</feature>
<dbReference type="OrthoDB" id="7270324at2"/>
<dbReference type="AlphaFoldDB" id="A0A0P1GFQ8"/>
<evidence type="ECO:0000256" key="4">
    <source>
        <dbReference type="ARBA" id="ARBA00023136"/>
    </source>
</evidence>
<sequence length="143" mass="15399">MTALPDPDYQAEFYTGVPAKRLFAWVVDSLLITIAAILLVPFTGFVGLFVWPAFYLAVGLAYRVVTIANGSATPGMTMAGIELRSAEGARLDLGQAALHTLAYSVSLAFFPLQLLSIVLMLSTARGQSLPDHLLGTVMLRRRA</sequence>
<dbReference type="STRING" id="928856.SAMN04488049_104296"/>
<evidence type="ECO:0000256" key="1">
    <source>
        <dbReference type="ARBA" id="ARBA00004141"/>
    </source>
</evidence>
<keyword evidence="2 5" id="KW-0812">Transmembrane</keyword>